<dbReference type="RefSeq" id="WP_057873400.1">
    <property type="nucleotide sequence ID" value="NZ_AYYI01000020.1"/>
</dbReference>
<dbReference type="GO" id="GO:0003700">
    <property type="term" value="F:DNA-binding transcription factor activity"/>
    <property type="evidence" value="ECO:0007669"/>
    <property type="project" value="InterPro"/>
</dbReference>
<dbReference type="InterPro" id="IPR035472">
    <property type="entry name" value="RpiR-like_SIS"/>
</dbReference>
<dbReference type="PANTHER" id="PTHR30514">
    <property type="entry name" value="GLUCOKINASE"/>
    <property type="match status" value="1"/>
</dbReference>
<dbReference type="SUPFAM" id="SSF53697">
    <property type="entry name" value="SIS domain"/>
    <property type="match status" value="1"/>
</dbReference>
<dbReference type="Gene3D" id="3.40.50.10490">
    <property type="entry name" value="Glucose-6-phosphate isomerase like protein, domain 1"/>
    <property type="match status" value="1"/>
</dbReference>
<protein>
    <recommendedName>
        <fullName evidence="8">Transcriptional regulator</fullName>
    </recommendedName>
</protein>
<dbReference type="Gene3D" id="1.10.10.10">
    <property type="entry name" value="Winged helix-like DNA-binding domain superfamily/Winged helix DNA-binding domain"/>
    <property type="match status" value="1"/>
</dbReference>
<evidence type="ECO:0000313" key="7">
    <source>
        <dbReference type="Proteomes" id="UP000051638"/>
    </source>
</evidence>
<dbReference type="STRING" id="1423796.FC24_GL000578"/>
<sequence>MTQQLNDIFLLIEAHRLDFTNTEQVIADYLLSKQKIATIEQLAQQIAVSPASITRFAKKIGLGNFKELIFLYNLSLGADKDDGIQVSSSVTASYHALATKSDSFYREAAVNRFVDAVYAHRVIQFWGLGFNAFVGEDFQFKFTRLGKFVVIFNDQHSISLAAAAAVTDDLIIIASLSGTDVSLTRAAKTAKQNGAHILLITTNEDSPIINQTEETLFAAVLERQEQLGNISPQIPMLIQLDMLYTQYIKRHKQTVKKWLQAESILKEKR</sequence>
<proteinExistence type="predicted"/>
<dbReference type="GO" id="GO:0003677">
    <property type="term" value="F:DNA binding"/>
    <property type="evidence" value="ECO:0007669"/>
    <property type="project" value="UniProtKB-KW"/>
</dbReference>
<dbReference type="PANTHER" id="PTHR30514:SF21">
    <property type="entry name" value="RPIR-FAMILY TRANSCRIPTIONAL REGULATOR"/>
    <property type="match status" value="1"/>
</dbReference>
<dbReference type="Pfam" id="PF01418">
    <property type="entry name" value="HTH_6"/>
    <property type="match status" value="1"/>
</dbReference>
<dbReference type="OrthoDB" id="3684496at2"/>
<reference evidence="6 7" key="1">
    <citation type="journal article" date="2015" name="Genome Announc.">
        <title>Expanding the biotechnology potential of lactobacilli through comparative genomics of 213 strains and associated genera.</title>
        <authorList>
            <person name="Sun Z."/>
            <person name="Harris H.M."/>
            <person name="McCann A."/>
            <person name="Guo C."/>
            <person name="Argimon S."/>
            <person name="Zhang W."/>
            <person name="Yang X."/>
            <person name="Jeffery I.B."/>
            <person name="Cooney J.C."/>
            <person name="Kagawa T.F."/>
            <person name="Liu W."/>
            <person name="Song Y."/>
            <person name="Salvetti E."/>
            <person name="Wrobel A."/>
            <person name="Rasinkangas P."/>
            <person name="Parkhill J."/>
            <person name="Rea M.C."/>
            <person name="O'Sullivan O."/>
            <person name="Ritari J."/>
            <person name="Douillard F.P."/>
            <person name="Paul Ross R."/>
            <person name="Yang R."/>
            <person name="Briner A.E."/>
            <person name="Felis G.E."/>
            <person name="de Vos W.M."/>
            <person name="Barrangou R."/>
            <person name="Klaenhammer T.R."/>
            <person name="Caufield P.W."/>
            <person name="Cui Y."/>
            <person name="Zhang H."/>
            <person name="O'Toole P.W."/>
        </authorList>
    </citation>
    <scope>NUCLEOTIDE SEQUENCE [LARGE SCALE GENOMIC DNA]</scope>
    <source>
        <strain evidence="6 7">DSM 20253</strain>
    </source>
</reference>
<evidence type="ECO:0000259" key="4">
    <source>
        <dbReference type="PROSITE" id="PS51071"/>
    </source>
</evidence>
<accession>A0A0R2D5Z3</accession>
<dbReference type="Pfam" id="PF01380">
    <property type="entry name" value="SIS"/>
    <property type="match status" value="1"/>
</dbReference>
<evidence type="ECO:0000256" key="2">
    <source>
        <dbReference type="ARBA" id="ARBA00023125"/>
    </source>
</evidence>
<dbReference type="InterPro" id="IPR009057">
    <property type="entry name" value="Homeodomain-like_sf"/>
</dbReference>
<dbReference type="Proteomes" id="UP000051638">
    <property type="component" value="Unassembled WGS sequence"/>
</dbReference>
<dbReference type="GO" id="GO:0097367">
    <property type="term" value="F:carbohydrate derivative binding"/>
    <property type="evidence" value="ECO:0007669"/>
    <property type="project" value="InterPro"/>
</dbReference>
<feature type="domain" description="HTH rpiR-type" evidence="4">
    <location>
        <begin position="6"/>
        <end position="79"/>
    </location>
</feature>
<keyword evidence="7" id="KW-1185">Reference proteome</keyword>
<dbReference type="EMBL" id="AYYI01000020">
    <property type="protein sequence ID" value="KRM99216.1"/>
    <property type="molecule type" value="Genomic_DNA"/>
</dbReference>
<comment type="caution">
    <text evidence="6">The sequence shown here is derived from an EMBL/GenBank/DDBJ whole genome shotgun (WGS) entry which is preliminary data.</text>
</comment>
<feature type="domain" description="SIS" evidence="5">
    <location>
        <begin position="113"/>
        <end position="253"/>
    </location>
</feature>
<dbReference type="InterPro" id="IPR001347">
    <property type="entry name" value="SIS_dom"/>
</dbReference>
<dbReference type="PROSITE" id="PS51464">
    <property type="entry name" value="SIS"/>
    <property type="match status" value="1"/>
</dbReference>
<evidence type="ECO:0000256" key="3">
    <source>
        <dbReference type="ARBA" id="ARBA00023163"/>
    </source>
</evidence>
<evidence type="ECO:0000256" key="1">
    <source>
        <dbReference type="ARBA" id="ARBA00023015"/>
    </source>
</evidence>
<keyword evidence="1" id="KW-0805">Transcription regulation</keyword>
<dbReference type="SUPFAM" id="SSF46689">
    <property type="entry name" value="Homeodomain-like"/>
    <property type="match status" value="1"/>
</dbReference>
<dbReference type="CDD" id="cd05013">
    <property type="entry name" value="SIS_RpiR"/>
    <property type="match status" value="1"/>
</dbReference>
<evidence type="ECO:0000259" key="5">
    <source>
        <dbReference type="PROSITE" id="PS51464"/>
    </source>
</evidence>
<dbReference type="AlphaFoldDB" id="A0A0R2D5Z3"/>
<dbReference type="InterPro" id="IPR047640">
    <property type="entry name" value="RpiR-like"/>
</dbReference>
<dbReference type="PROSITE" id="PS51071">
    <property type="entry name" value="HTH_RPIR"/>
    <property type="match status" value="1"/>
</dbReference>
<keyword evidence="3" id="KW-0804">Transcription</keyword>
<evidence type="ECO:0008006" key="8">
    <source>
        <dbReference type="Google" id="ProtNLM"/>
    </source>
</evidence>
<dbReference type="GO" id="GO:1901135">
    <property type="term" value="P:carbohydrate derivative metabolic process"/>
    <property type="evidence" value="ECO:0007669"/>
    <property type="project" value="InterPro"/>
</dbReference>
<keyword evidence="2" id="KW-0238">DNA-binding</keyword>
<dbReference type="PATRIC" id="fig|1423796.3.peg.595"/>
<dbReference type="InterPro" id="IPR000281">
    <property type="entry name" value="HTH_RpiR"/>
</dbReference>
<dbReference type="InterPro" id="IPR036388">
    <property type="entry name" value="WH-like_DNA-bd_sf"/>
</dbReference>
<dbReference type="InterPro" id="IPR046348">
    <property type="entry name" value="SIS_dom_sf"/>
</dbReference>
<organism evidence="6 7">
    <name type="scientific">Loigolactobacillus rennini DSM 20253</name>
    <dbReference type="NCBI Taxonomy" id="1423796"/>
    <lineage>
        <taxon>Bacteria</taxon>
        <taxon>Bacillati</taxon>
        <taxon>Bacillota</taxon>
        <taxon>Bacilli</taxon>
        <taxon>Lactobacillales</taxon>
        <taxon>Lactobacillaceae</taxon>
        <taxon>Loigolactobacillus</taxon>
    </lineage>
</organism>
<name>A0A0R2D5Z3_9LACO</name>
<gene>
    <name evidence="6" type="ORF">FC24_GL000578</name>
</gene>
<evidence type="ECO:0000313" key="6">
    <source>
        <dbReference type="EMBL" id="KRM99216.1"/>
    </source>
</evidence>